<comment type="caution">
    <text evidence="1">The sequence shown here is derived from an EMBL/GenBank/DDBJ whole genome shotgun (WGS) entry which is preliminary data.</text>
</comment>
<feature type="non-terminal residue" evidence="1">
    <location>
        <position position="1"/>
    </location>
</feature>
<sequence length="81" mass="9553">RRLNLVFTPKNGSWLNMAEMELSLLSRLCLGSIRFKTAEAMDCHIERWQADRNAKKRGTNWRFTTEDARVKLKSLYPQHDT</sequence>
<dbReference type="Proteomes" id="UP001430306">
    <property type="component" value="Unassembled WGS sequence"/>
</dbReference>
<accession>A0ABS8NBT3</accession>
<protein>
    <submittedName>
        <fullName evidence="1">IS630 family transposase</fullName>
    </submittedName>
</protein>
<keyword evidence="2" id="KW-1185">Reference proteome</keyword>
<gene>
    <name evidence="1" type="ORF">LOC71_01905</name>
</gene>
<evidence type="ECO:0000313" key="1">
    <source>
        <dbReference type="EMBL" id="MCC9641010.1"/>
    </source>
</evidence>
<organism evidence="1 2">
    <name type="scientific">Rhodopirellula halodulae</name>
    <dbReference type="NCBI Taxonomy" id="2894198"/>
    <lineage>
        <taxon>Bacteria</taxon>
        <taxon>Pseudomonadati</taxon>
        <taxon>Planctomycetota</taxon>
        <taxon>Planctomycetia</taxon>
        <taxon>Pirellulales</taxon>
        <taxon>Pirellulaceae</taxon>
        <taxon>Rhodopirellula</taxon>
    </lineage>
</organism>
<reference evidence="1" key="1">
    <citation type="submission" date="2021-11" db="EMBL/GenBank/DDBJ databases">
        <title>Genome sequence.</title>
        <authorList>
            <person name="Sun Q."/>
        </authorList>
    </citation>
    <scope>NUCLEOTIDE SEQUENCE</scope>
    <source>
        <strain evidence="1">JC740</strain>
    </source>
</reference>
<name>A0ABS8NBT3_9BACT</name>
<proteinExistence type="predicted"/>
<evidence type="ECO:0000313" key="2">
    <source>
        <dbReference type="Proteomes" id="UP001430306"/>
    </source>
</evidence>
<dbReference type="EMBL" id="JAJKFW010000004">
    <property type="protein sequence ID" value="MCC9641010.1"/>
    <property type="molecule type" value="Genomic_DNA"/>
</dbReference>